<dbReference type="InterPro" id="IPR036188">
    <property type="entry name" value="FAD/NAD-bd_sf"/>
</dbReference>
<dbReference type="Gene3D" id="1.10.10.1100">
    <property type="entry name" value="BFD-like [2Fe-2S]-binding domain"/>
    <property type="match status" value="1"/>
</dbReference>
<organism evidence="4 5">
    <name type="scientific">Verminephrobacter aporrectodeae subsp. tuberculatae</name>
    <dbReference type="NCBI Taxonomy" id="1110392"/>
    <lineage>
        <taxon>Bacteria</taxon>
        <taxon>Pseudomonadati</taxon>
        <taxon>Pseudomonadota</taxon>
        <taxon>Betaproteobacteria</taxon>
        <taxon>Burkholderiales</taxon>
        <taxon>Comamonadaceae</taxon>
        <taxon>Verminephrobacter</taxon>
    </lineage>
</organism>
<reference evidence="5" key="1">
    <citation type="submission" date="2023-07" db="EMBL/GenBank/DDBJ databases">
        <title>Verminephrobacter genomes.</title>
        <authorList>
            <person name="Lund M.B."/>
        </authorList>
    </citation>
    <scope>NUCLEOTIDE SEQUENCE [LARGE SCALE GENOMIC DNA]</scope>
    <source>
        <strain evidence="5">AtM5-05</strain>
    </source>
</reference>
<name>A0ABT3KYD0_9BURK</name>
<feature type="domain" description="BFD-like [2Fe-2S]-binding" evidence="3">
    <location>
        <begin position="395"/>
        <end position="446"/>
    </location>
</feature>
<protein>
    <submittedName>
        <fullName evidence="4">FAD/NAD(P)-binding oxidoreductase</fullName>
    </submittedName>
</protein>
<dbReference type="InterPro" id="IPR052745">
    <property type="entry name" value="G3P_Oxidase/Oxidoreductase"/>
</dbReference>
<dbReference type="Proteomes" id="UP001208935">
    <property type="component" value="Unassembled WGS sequence"/>
</dbReference>
<accession>A0ABT3KYD0</accession>
<evidence type="ECO:0000259" key="2">
    <source>
        <dbReference type="Pfam" id="PF01266"/>
    </source>
</evidence>
<dbReference type="SUPFAM" id="SSF54373">
    <property type="entry name" value="FAD-linked reductases, C-terminal domain"/>
    <property type="match status" value="1"/>
</dbReference>
<dbReference type="PANTHER" id="PTHR42720:SF1">
    <property type="entry name" value="GLYCEROL 3-PHOSPHATE OXIDASE"/>
    <property type="match status" value="1"/>
</dbReference>
<dbReference type="Pfam" id="PF04324">
    <property type="entry name" value="Fer2_BFD"/>
    <property type="match status" value="1"/>
</dbReference>
<evidence type="ECO:0000313" key="4">
    <source>
        <dbReference type="EMBL" id="MCW5322909.1"/>
    </source>
</evidence>
<dbReference type="InterPro" id="IPR006076">
    <property type="entry name" value="FAD-dep_OxRdtase"/>
</dbReference>
<dbReference type="Pfam" id="PF01266">
    <property type="entry name" value="DAO"/>
    <property type="match status" value="1"/>
</dbReference>
<keyword evidence="1" id="KW-0560">Oxidoreductase</keyword>
<feature type="domain" description="FAD dependent oxidoreductase" evidence="2">
    <location>
        <begin position="7"/>
        <end position="355"/>
    </location>
</feature>
<proteinExistence type="predicted"/>
<comment type="caution">
    <text evidence="4">The sequence shown here is derived from an EMBL/GenBank/DDBJ whole genome shotgun (WGS) entry which is preliminary data.</text>
</comment>
<evidence type="ECO:0000259" key="3">
    <source>
        <dbReference type="Pfam" id="PF04324"/>
    </source>
</evidence>
<keyword evidence="5" id="KW-1185">Reference proteome</keyword>
<evidence type="ECO:0000256" key="1">
    <source>
        <dbReference type="ARBA" id="ARBA00023002"/>
    </source>
</evidence>
<dbReference type="Gene3D" id="3.30.9.10">
    <property type="entry name" value="D-Amino Acid Oxidase, subunit A, domain 2"/>
    <property type="match status" value="1"/>
</dbReference>
<dbReference type="InterPro" id="IPR007419">
    <property type="entry name" value="BFD-like_2Fe2S-bd_dom"/>
</dbReference>
<evidence type="ECO:0000313" key="5">
    <source>
        <dbReference type="Proteomes" id="UP001208935"/>
    </source>
</evidence>
<dbReference type="CDD" id="cd19946">
    <property type="entry name" value="GlpA-like_Fer2_BFD-like"/>
    <property type="match status" value="1"/>
</dbReference>
<dbReference type="EMBL" id="QZCW01000003">
    <property type="protein sequence ID" value="MCW5322909.1"/>
    <property type="molecule type" value="Genomic_DNA"/>
</dbReference>
<sequence>MVEAGYDVAVVGAGVVGCAVARRFVLGGARVLLLEKESDLLAGVSRANSAILHTGFDAPGGSLELACMQRGYAEYLEIADALNLALLETGALLAAWNDAELERLAQLQAQARANGVADLRRLDRAEVLALEPHLAPSVLGGLLVPREHVIDPWSAPLAYLRQAVENGGRAVFDAALLAAERVGAQWRLRTAQGEFHASCVINCAGLWGDRVEEMLLGNASFQIRPRKGQFVVFDKAASAFLRSILLPVPGERSKGVVLARTVFGNLLVGPTAEEQEERSRAPVERAVLQQLVDKAGQLVPALRGVPVTAVYAGLRPASENSAYRLRLEADAGYLALGAIRSTGLTAALGLAAHAFDLIAPCLPGLAPLENPLWPRVPNLAEHRPRDWEQPGDNEIVCHCERVTRREIEAAFTGCLPARDLGGLKRRTRVCMGRCQGFYCAARVAELSAGHFCVPLAVAQRGAHG</sequence>
<gene>
    <name evidence="4" type="ORF">D5039_17685</name>
</gene>
<dbReference type="SUPFAM" id="SSF51905">
    <property type="entry name" value="FAD/NAD(P)-binding domain"/>
    <property type="match status" value="1"/>
</dbReference>
<dbReference type="InterPro" id="IPR041854">
    <property type="entry name" value="BFD-like_2Fe2S-bd_dom_sf"/>
</dbReference>
<dbReference type="PANTHER" id="PTHR42720">
    <property type="entry name" value="GLYCEROL-3-PHOSPHATE DEHYDROGENASE"/>
    <property type="match status" value="1"/>
</dbReference>
<dbReference type="Gene3D" id="3.50.50.60">
    <property type="entry name" value="FAD/NAD(P)-binding domain"/>
    <property type="match status" value="1"/>
</dbReference>